<sequence>MSASSGRSTRWTRWSGNIPGMIRLRALSFRLLPGLLLLVLAACAAPAPPVAEAAPPAGAPVIDRPVAPSGVPDLDTSCRVDSDCAVKNVGSCCGYQPACVNANAQVDPQAVQADCARRGIAGVCGFVEIQSCACVNSRCEAPAPGSLLR</sequence>
<reference evidence="1 2" key="1">
    <citation type="submission" date="2024-01" db="EMBL/GenBank/DDBJ databases">
        <title>Novel species of the genus Luteimonas isolated from rivers.</title>
        <authorList>
            <person name="Lu H."/>
        </authorList>
    </citation>
    <scope>NUCLEOTIDE SEQUENCE [LARGE SCALE GENOMIC DNA]</scope>
    <source>
        <strain evidence="1 2">SMYT11W</strain>
    </source>
</reference>
<dbReference type="Proteomes" id="UP001358324">
    <property type="component" value="Unassembled WGS sequence"/>
</dbReference>
<keyword evidence="2" id="KW-1185">Reference proteome</keyword>
<organism evidence="1 2">
    <name type="scientific">Luteimonas flava</name>
    <dbReference type="NCBI Taxonomy" id="3115822"/>
    <lineage>
        <taxon>Bacteria</taxon>
        <taxon>Pseudomonadati</taxon>
        <taxon>Pseudomonadota</taxon>
        <taxon>Gammaproteobacteria</taxon>
        <taxon>Lysobacterales</taxon>
        <taxon>Lysobacteraceae</taxon>
        <taxon>Luteimonas</taxon>
    </lineage>
</organism>
<accession>A0ABU7WJ13</accession>
<evidence type="ECO:0008006" key="3">
    <source>
        <dbReference type="Google" id="ProtNLM"/>
    </source>
</evidence>
<dbReference type="EMBL" id="JAZHBM010000003">
    <property type="protein sequence ID" value="MEF3083944.1"/>
    <property type="molecule type" value="Genomic_DNA"/>
</dbReference>
<evidence type="ECO:0000313" key="2">
    <source>
        <dbReference type="Proteomes" id="UP001358324"/>
    </source>
</evidence>
<gene>
    <name evidence="1" type="ORF">V3391_17135</name>
</gene>
<dbReference type="RefSeq" id="WP_332079630.1">
    <property type="nucleotide sequence ID" value="NZ_JAZHBM010000003.1"/>
</dbReference>
<name>A0ABU7WJ13_9GAMM</name>
<protein>
    <recommendedName>
        <fullName evidence="3">Secreted protein</fullName>
    </recommendedName>
</protein>
<comment type="caution">
    <text evidence="1">The sequence shown here is derived from an EMBL/GenBank/DDBJ whole genome shotgun (WGS) entry which is preliminary data.</text>
</comment>
<proteinExistence type="predicted"/>
<evidence type="ECO:0000313" key="1">
    <source>
        <dbReference type="EMBL" id="MEF3083944.1"/>
    </source>
</evidence>